<feature type="transmembrane region" description="Helical" evidence="9">
    <location>
        <begin position="142"/>
        <end position="163"/>
    </location>
</feature>
<dbReference type="InterPro" id="IPR004704">
    <property type="entry name" value="PTS_IID_man"/>
</dbReference>
<evidence type="ECO:0000256" key="7">
    <source>
        <dbReference type="ARBA" id="ARBA00022989"/>
    </source>
</evidence>
<accession>A0A3E2VG99</accession>
<dbReference type="AlphaFoldDB" id="A0A3E2VG99"/>
<dbReference type="InterPro" id="IPR050303">
    <property type="entry name" value="GatZ_KbaZ_carbometab"/>
</dbReference>
<evidence type="ECO:0000256" key="3">
    <source>
        <dbReference type="ARBA" id="ARBA00022475"/>
    </source>
</evidence>
<comment type="caution">
    <text evidence="10">The sequence shown here is derived from an EMBL/GenBank/DDBJ whole genome shotgun (WGS) entry which is preliminary data.</text>
</comment>
<dbReference type="Pfam" id="PF03613">
    <property type="entry name" value="EIID-AGA"/>
    <property type="match status" value="1"/>
</dbReference>
<keyword evidence="3" id="KW-1003">Cell membrane</keyword>
<evidence type="ECO:0000256" key="4">
    <source>
        <dbReference type="ARBA" id="ARBA00022597"/>
    </source>
</evidence>
<evidence type="ECO:0000256" key="9">
    <source>
        <dbReference type="SAM" id="Phobius"/>
    </source>
</evidence>
<feature type="transmembrane region" description="Helical" evidence="9">
    <location>
        <begin position="225"/>
        <end position="246"/>
    </location>
</feature>
<feature type="transmembrane region" description="Helical" evidence="9">
    <location>
        <begin position="117"/>
        <end position="136"/>
    </location>
</feature>
<evidence type="ECO:0000256" key="8">
    <source>
        <dbReference type="ARBA" id="ARBA00023136"/>
    </source>
</evidence>
<dbReference type="OrthoDB" id="9795582at2"/>
<reference evidence="10 11" key="1">
    <citation type="submission" date="2018-08" db="EMBL/GenBank/DDBJ databases">
        <title>A genome reference for cultivated species of the human gut microbiota.</title>
        <authorList>
            <person name="Zou Y."/>
            <person name="Xue W."/>
            <person name="Luo G."/>
        </authorList>
    </citation>
    <scope>NUCLEOTIDE SEQUENCE [LARGE SCALE GENOMIC DNA]</scope>
    <source>
        <strain evidence="10 11">OF01-2LB</strain>
    </source>
</reference>
<dbReference type="PANTHER" id="PTHR32502:SF5">
    <property type="entry name" value="N-ACETYLGALACTOSAMINE PERMEASE IID COMPONENT-RELATED"/>
    <property type="match status" value="1"/>
</dbReference>
<keyword evidence="6 9" id="KW-0812">Transmembrane</keyword>
<evidence type="ECO:0000256" key="2">
    <source>
        <dbReference type="ARBA" id="ARBA00022448"/>
    </source>
</evidence>
<evidence type="ECO:0000256" key="1">
    <source>
        <dbReference type="ARBA" id="ARBA00004651"/>
    </source>
</evidence>
<keyword evidence="2" id="KW-0813">Transport</keyword>
<name>A0A3E2VG99_CLOIN</name>
<feature type="transmembrane region" description="Helical" evidence="9">
    <location>
        <begin position="184"/>
        <end position="205"/>
    </location>
</feature>
<keyword evidence="7 9" id="KW-1133">Transmembrane helix</keyword>
<dbReference type="GO" id="GO:0005886">
    <property type="term" value="C:plasma membrane"/>
    <property type="evidence" value="ECO:0007669"/>
    <property type="project" value="UniProtKB-SubCell"/>
</dbReference>
<sequence length="273" mass="30191">METNEKKLTKKDITRSYIQWRLLAEVSHSYERYQSLSMAVTLSKPLRKLYTDDEEYRQALVRHMQFFNTEATIGAIIPGIVLSLEEDRANGAEIPDEVIASIKTGLMGPMAGIGDTLYWGTIKAICFSLAATMALSGNYAGMVFACILFPICGFTIGYFMWHMGYRIGRTSISKILQSGVVNKIIQACSILGLMMMGALSASYVTLTTTAGMKIENSDPILVQQILDEIIPGILPLAVIALIFFAIKKKGMKFNLYIIIIIVLSLVGAFFDIV</sequence>
<evidence type="ECO:0000256" key="6">
    <source>
        <dbReference type="ARBA" id="ARBA00022692"/>
    </source>
</evidence>
<dbReference type="PROSITE" id="PS51108">
    <property type="entry name" value="PTS_EIID"/>
    <property type="match status" value="1"/>
</dbReference>
<dbReference type="PANTHER" id="PTHR32502">
    <property type="entry name" value="N-ACETYLGALACTOSAMINE PERMEASE II COMPONENT-RELATED"/>
    <property type="match status" value="1"/>
</dbReference>
<keyword evidence="8 9" id="KW-0472">Membrane</keyword>
<dbReference type="RefSeq" id="WP_117444835.1">
    <property type="nucleotide sequence ID" value="NZ_CAXULZ010000001.1"/>
</dbReference>
<gene>
    <name evidence="10" type="ORF">DXA38_20640</name>
</gene>
<dbReference type="GO" id="GO:0009401">
    <property type="term" value="P:phosphoenolpyruvate-dependent sugar phosphotransferase system"/>
    <property type="evidence" value="ECO:0007669"/>
    <property type="project" value="UniProtKB-KW"/>
</dbReference>
<protein>
    <submittedName>
        <fullName evidence="10">PTS system mannose/fructose/sorbose family transporter subunit IID</fullName>
    </submittedName>
</protein>
<organism evidence="10 11">
    <name type="scientific">Clostridium innocuum</name>
    <dbReference type="NCBI Taxonomy" id="1522"/>
    <lineage>
        <taxon>Bacteria</taxon>
        <taxon>Bacillati</taxon>
        <taxon>Bacillota</taxon>
        <taxon>Clostridia</taxon>
        <taxon>Eubacteriales</taxon>
        <taxon>Clostridiaceae</taxon>
        <taxon>Clostridium</taxon>
    </lineage>
</organism>
<comment type="subcellular location">
    <subcellularLocation>
        <location evidence="1">Cell membrane</location>
        <topology evidence="1">Multi-pass membrane protein</topology>
    </subcellularLocation>
</comment>
<keyword evidence="4" id="KW-0762">Sugar transport</keyword>
<dbReference type="EMBL" id="QVEV01000053">
    <property type="protein sequence ID" value="RGC09578.1"/>
    <property type="molecule type" value="Genomic_DNA"/>
</dbReference>
<dbReference type="Proteomes" id="UP000260025">
    <property type="component" value="Unassembled WGS sequence"/>
</dbReference>
<evidence type="ECO:0000313" key="11">
    <source>
        <dbReference type="Proteomes" id="UP000260025"/>
    </source>
</evidence>
<proteinExistence type="predicted"/>
<evidence type="ECO:0000256" key="5">
    <source>
        <dbReference type="ARBA" id="ARBA00022683"/>
    </source>
</evidence>
<evidence type="ECO:0000313" key="10">
    <source>
        <dbReference type="EMBL" id="RGC09578.1"/>
    </source>
</evidence>
<keyword evidence="5" id="KW-0598">Phosphotransferase system</keyword>
<feature type="transmembrane region" description="Helical" evidence="9">
    <location>
        <begin position="253"/>
        <end position="270"/>
    </location>
</feature>